<dbReference type="Pfam" id="PF00023">
    <property type="entry name" value="Ank"/>
    <property type="match status" value="1"/>
</dbReference>
<evidence type="ECO:0000256" key="4">
    <source>
        <dbReference type="SAM" id="MobiDB-lite"/>
    </source>
</evidence>
<keyword evidence="1" id="KW-0677">Repeat</keyword>
<feature type="region of interest" description="Disordered" evidence="4">
    <location>
        <begin position="186"/>
        <end position="213"/>
    </location>
</feature>
<dbReference type="EMBL" id="JAKMXF010000033">
    <property type="protein sequence ID" value="KAI6660523.1"/>
    <property type="molecule type" value="Genomic_DNA"/>
</dbReference>
<dbReference type="Gene3D" id="1.25.40.20">
    <property type="entry name" value="Ankyrin repeat-containing domain"/>
    <property type="match status" value="2"/>
</dbReference>
<keyword evidence="2 3" id="KW-0040">ANK repeat</keyword>
<dbReference type="Proteomes" id="UP001165289">
    <property type="component" value="Unassembled WGS sequence"/>
</dbReference>
<sequence length="840" mass="95136">MIKSYSLSYLLLSQGRMKEPDAVITLPVHEDSFGKKKRLKNIVVINPKKRNKVLPFHLPTHATISGYPDPPHIGTSYKPKHRKAWEGDFEREDLFSQINASTAEILQDFDDSDLEEISLTESNTTLTRNDDGSLIPTHILTNVESVSSTELQDRQDNTITEGTISNDVITTEKTIPSHLPQIAWDKEQRKGKEKRNKKRKVKNTQVHPISPKNTETIGSIECVETESIEWIEREQEKLPESDDVSGLGDCEVYENTPKLELNTDELSVITTEEVTDLKTRLLNLRTKQTYQPQKIAKKFDIITLLNQISLPDRPAPPYASQFPHRLYTVPCPDYKVEESVQYQMQVFSPDELLMREVLEDGLTPLHVAAKLGQLHQIHLLISTGADVNAVDRHGRIPLMLTFNEQLIHMDCVQTLVNDSSFLNQQVTDGATTLHMACYLGHYNLVEYLLAKGADARISDGEGRLPIHWATHPYNPKSIQYIVNRHPHILNATDDANMTPLMWAAYHNQIACVSLLLSLGAEVEEKDVDGKTANHWAVHTDNAKCLRRLLKLESTFFKDHKGKTVLHEAAEMGSIPAMKAVLSLRRDAVCDVDKLGRTPLHWAAVSDQVEACKYLLDRGADAGQTDNNEKTALDYALMKGHNYTVALFTCHETSVIDLSRSLQQDDVISTLSTSISYASFNSRRATSALSRATTRSSVSSRFLPPQSRVYTTIRELEVLAYGCDMGVYEFGMQGALHRVYMWLDISTSRVCWGRGKKSYFSDNFKASPLKEVTTETSKEERERCDRDIKGQKYFLFKIETQLELMFVVAFNELAFSAWTDQLAKYLLYSPRSLVGLKRFLI</sequence>
<evidence type="ECO:0000313" key="6">
    <source>
        <dbReference type="Proteomes" id="UP001165289"/>
    </source>
</evidence>
<dbReference type="SUPFAM" id="SSF48403">
    <property type="entry name" value="Ankyrin repeat"/>
    <property type="match status" value="1"/>
</dbReference>
<comment type="caution">
    <text evidence="5">The sequence shown here is derived from an EMBL/GenBank/DDBJ whole genome shotgun (WGS) entry which is preliminary data.</text>
</comment>
<name>A0AAV7KGU9_9METZ</name>
<dbReference type="PANTHER" id="PTHR24198">
    <property type="entry name" value="ANKYRIN REPEAT AND PROTEIN KINASE DOMAIN-CONTAINING PROTEIN"/>
    <property type="match status" value="1"/>
</dbReference>
<proteinExistence type="predicted"/>
<dbReference type="PROSITE" id="PS50088">
    <property type="entry name" value="ANK_REPEAT"/>
    <property type="match status" value="4"/>
</dbReference>
<dbReference type="SMART" id="SM00248">
    <property type="entry name" value="ANK"/>
    <property type="match status" value="9"/>
</dbReference>
<dbReference type="InterPro" id="IPR036770">
    <property type="entry name" value="Ankyrin_rpt-contain_sf"/>
</dbReference>
<dbReference type="InterPro" id="IPR002110">
    <property type="entry name" value="Ankyrin_rpt"/>
</dbReference>
<keyword evidence="6" id="KW-1185">Reference proteome</keyword>
<dbReference type="PROSITE" id="PS50297">
    <property type="entry name" value="ANK_REP_REGION"/>
    <property type="match status" value="4"/>
</dbReference>
<feature type="compositionally biased region" description="Basic residues" evidence="4">
    <location>
        <begin position="191"/>
        <end position="202"/>
    </location>
</feature>
<feature type="repeat" description="ANK" evidence="3">
    <location>
        <begin position="360"/>
        <end position="392"/>
    </location>
</feature>
<dbReference type="Pfam" id="PF12796">
    <property type="entry name" value="Ank_2"/>
    <property type="match status" value="2"/>
</dbReference>
<evidence type="ECO:0000256" key="3">
    <source>
        <dbReference type="PROSITE-ProRule" id="PRU00023"/>
    </source>
</evidence>
<feature type="repeat" description="ANK" evidence="3">
    <location>
        <begin position="594"/>
        <end position="626"/>
    </location>
</feature>
<evidence type="ECO:0000256" key="2">
    <source>
        <dbReference type="ARBA" id="ARBA00023043"/>
    </source>
</evidence>
<feature type="repeat" description="ANK" evidence="3">
    <location>
        <begin position="495"/>
        <end position="527"/>
    </location>
</feature>
<dbReference type="AlphaFoldDB" id="A0AAV7KGU9"/>
<accession>A0AAV7KGU9</accession>
<feature type="repeat" description="ANK" evidence="3">
    <location>
        <begin position="428"/>
        <end position="460"/>
    </location>
</feature>
<evidence type="ECO:0000256" key="1">
    <source>
        <dbReference type="ARBA" id="ARBA00022737"/>
    </source>
</evidence>
<evidence type="ECO:0000313" key="5">
    <source>
        <dbReference type="EMBL" id="KAI6660523.1"/>
    </source>
</evidence>
<protein>
    <submittedName>
        <fullName evidence="5">Ankyrin repeat domain-containing protein 55-like</fullName>
    </submittedName>
</protein>
<dbReference type="PANTHER" id="PTHR24198:SF165">
    <property type="entry name" value="ANKYRIN REPEAT-CONTAINING PROTEIN-RELATED"/>
    <property type="match status" value="1"/>
</dbReference>
<organism evidence="5 6">
    <name type="scientific">Oopsacas minuta</name>
    <dbReference type="NCBI Taxonomy" id="111878"/>
    <lineage>
        <taxon>Eukaryota</taxon>
        <taxon>Metazoa</taxon>
        <taxon>Porifera</taxon>
        <taxon>Hexactinellida</taxon>
        <taxon>Hexasterophora</taxon>
        <taxon>Lyssacinosida</taxon>
        <taxon>Leucopsacidae</taxon>
        <taxon>Oopsacas</taxon>
    </lineage>
</organism>
<gene>
    <name evidence="5" type="ORF">LOD99_14107</name>
</gene>
<reference evidence="5 6" key="1">
    <citation type="journal article" date="2023" name="BMC Biol.">
        <title>The compact genome of the sponge Oopsacas minuta (Hexactinellida) is lacking key metazoan core genes.</title>
        <authorList>
            <person name="Santini S."/>
            <person name="Schenkelaars Q."/>
            <person name="Jourda C."/>
            <person name="Duchesne M."/>
            <person name="Belahbib H."/>
            <person name="Rocher C."/>
            <person name="Selva M."/>
            <person name="Riesgo A."/>
            <person name="Vervoort M."/>
            <person name="Leys S.P."/>
            <person name="Kodjabachian L."/>
            <person name="Le Bivic A."/>
            <person name="Borchiellini C."/>
            <person name="Claverie J.M."/>
            <person name="Renard E."/>
        </authorList>
    </citation>
    <scope>NUCLEOTIDE SEQUENCE [LARGE SCALE GENOMIC DNA]</scope>
    <source>
        <strain evidence="5">SPO-2</strain>
    </source>
</reference>